<sequence length="78" mass="9072">MWEEKDDKLNRAFTFKDFSEAFAFMTRVALAAEKMDHHPTWDNEWNKVNISLSTHSAGGKVTEKDRELAEKIDNILKS</sequence>
<comment type="catalytic activity">
    <reaction evidence="1">
        <text>(4aS,6R)-4a-hydroxy-L-erythro-5,6,7,8-tetrahydrobiopterin = (6R)-L-erythro-6,7-dihydrobiopterin + H2O</text>
        <dbReference type="Rhea" id="RHEA:11920"/>
        <dbReference type="ChEBI" id="CHEBI:15377"/>
        <dbReference type="ChEBI" id="CHEBI:15642"/>
        <dbReference type="ChEBI" id="CHEBI:43120"/>
        <dbReference type="EC" id="4.2.1.96"/>
    </reaction>
</comment>
<protein>
    <recommendedName>
        <fullName evidence="3">4a-hydroxytetrahydrobiopterin dehydratase</fullName>
        <ecNumber evidence="3">4.2.1.96</ecNumber>
    </recommendedName>
</protein>
<name>A0A2Z4GHE8_9BACT</name>
<dbReference type="EC" id="4.2.1.96" evidence="3"/>
<dbReference type="GO" id="GO:0006729">
    <property type="term" value="P:tetrahydrobiopterin biosynthetic process"/>
    <property type="evidence" value="ECO:0007669"/>
    <property type="project" value="InterPro"/>
</dbReference>
<dbReference type="InterPro" id="IPR036428">
    <property type="entry name" value="PCD_sf"/>
</dbReference>
<evidence type="ECO:0000256" key="2">
    <source>
        <dbReference type="ARBA" id="ARBA00006472"/>
    </source>
</evidence>
<dbReference type="InterPro" id="IPR001533">
    <property type="entry name" value="Pterin_deHydtase"/>
</dbReference>
<gene>
    <name evidence="5" type="ORF">DJ013_01100</name>
</gene>
<keyword evidence="4" id="KW-0456">Lyase</keyword>
<dbReference type="Pfam" id="PF01329">
    <property type="entry name" value="Pterin_4a"/>
    <property type="match status" value="1"/>
</dbReference>
<evidence type="ECO:0000313" key="5">
    <source>
        <dbReference type="EMBL" id="AWW00750.1"/>
    </source>
</evidence>
<dbReference type="PANTHER" id="PTHR12599">
    <property type="entry name" value="PTERIN-4-ALPHA-CARBINOLAMINE DEHYDRATASE"/>
    <property type="match status" value="1"/>
</dbReference>
<dbReference type="OrthoDB" id="9794987at2"/>
<proteinExistence type="inferred from homology"/>
<dbReference type="NCBIfam" id="NF002017">
    <property type="entry name" value="PRK00823.1-2"/>
    <property type="match status" value="1"/>
</dbReference>
<dbReference type="EMBL" id="CP029480">
    <property type="protein sequence ID" value="AWW00750.1"/>
    <property type="molecule type" value="Genomic_DNA"/>
</dbReference>
<dbReference type="AlphaFoldDB" id="A0A2Z4GHE8"/>
<accession>A0A2Z4GHE8</accession>
<dbReference type="RefSeq" id="WP_111374116.1">
    <property type="nucleotide sequence ID" value="NZ_CP029480.1"/>
</dbReference>
<dbReference type="Proteomes" id="UP000249873">
    <property type="component" value="Chromosome"/>
</dbReference>
<evidence type="ECO:0000256" key="3">
    <source>
        <dbReference type="ARBA" id="ARBA00013252"/>
    </source>
</evidence>
<dbReference type="SUPFAM" id="SSF55248">
    <property type="entry name" value="PCD-like"/>
    <property type="match status" value="1"/>
</dbReference>
<comment type="similarity">
    <text evidence="2">Belongs to the pterin-4-alpha-carbinolamine dehydratase family.</text>
</comment>
<organism evidence="5 6">
    <name type="scientific">Arcticibacterium luteifluviistationis</name>
    <dbReference type="NCBI Taxonomy" id="1784714"/>
    <lineage>
        <taxon>Bacteria</taxon>
        <taxon>Pseudomonadati</taxon>
        <taxon>Bacteroidota</taxon>
        <taxon>Cytophagia</taxon>
        <taxon>Cytophagales</taxon>
        <taxon>Leadbetterellaceae</taxon>
        <taxon>Arcticibacterium</taxon>
    </lineage>
</organism>
<reference evidence="5 6" key="1">
    <citation type="submission" date="2018-05" db="EMBL/GenBank/DDBJ databases">
        <title>Complete genome sequence of Arcticibacterium luteifluviistationis SM1504T, a cytophagaceae bacterium isolated from Arctic surface seawater.</title>
        <authorList>
            <person name="Li Y."/>
            <person name="Qin Q.-L."/>
        </authorList>
    </citation>
    <scope>NUCLEOTIDE SEQUENCE [LARGE SCALE GENOMIC DNA]</scope>
    <source>
        <strain evidence="5 6">SM1504</strain>
    </source>
</reference>
<dbReference type="PANTHER" id="PTHR12599:SF0">
    <property type="entry name" value="PTERIN-4-ALPHA-CARBINOLAMINE DEHYDRATASE"/>
    <property type="match status" value="1"/>
</dbReference>
<dbReference type="GO" id="GO:0008124">
    <property type="term" value="F:4-alpha-hydroxytetrahydrobiopterin dehydratase activity"/>
    <property type="evidence" value="ECO:0007669"/>
    <property type="project" value="UniProtKB-EC"/>
</dbReference>
<evidence type="ECO:0000313" key="6">
    <source>
        <dbReference type="Proteomes" id="UP000249873"/>
    </source>
</evidence>
<evidence type="ECO:0000256" key="1">
    <source>
        <dbReference type="ARBA" id="ARBA00001554"/>
    </source>
</evidence>
<dbReference type="Gene3D" id="3.30.1360.20">
    <property type="entry name" value="Transcriptional coactivator/pterin dehydratase"/>
    <property type="match status" value="1"/>
</dbReference>
<keyword evidence="6" id="KW-1185">Reference proteome</keyword>
<dbReference type="KEGG" id="als:DJ013_01100"/>
<evidence type="ECO:0000256" key="4">
    <source>
        <dbReference type="ARBA" id="ARBA00023239"/>
    </source>
</evidence>